<sequence length="124" mass="13340">MCLLMSMLDLHFASAVIGAFDNGPSVFYSILQCHVVNVYSKIWPRGSRSACIKVLPCPRGSRLACIRVLPRPRGSCLVVWLALLWGTPCNGSRPTVICSGFMLGCDGFVVVGLICGGPLVDRVV</sequence>
<reference evidence="2" key="1">
    <citation type="submission" date="2018-02" db="EMBL/GenBank/DDBJ databases">
        <authorList>
            <person name="Cohen D.B."/>
            <person name="Kent A.D."/>
        </authorList>
    </citation>
    <scope>NUCLEOTIDE SEQUENCE</scope>
</reference>
<keyword evidence="1" id="KW-0732">Signal</keyword>
<feature type="chain" id="PRO_5014601813" description="Secreted protein" evidence="1">
    <location>
        <begin position="16"/>
        <end position="124"/>
    </location>
</feature>
<protein>
    <recommendedName>
        <fullName evidence="3">Secreted protein</fullName>
    </recommendedName>
</protein>
<evidence type="ECO:0000256" key="1">
    <source>
        <dbReference type="SAM" id="SignalP"/>
    </source>
</evidence>
<gene>
    <name evidence="2" type="ORF">FSB_LOCUS57144</name>
</gene>
<name>A0A2N9IWL7_FAGSY</name>
<proteinExistence type="predicted"/>
<accession>A0A2N9IWL7</accession>
<evidence type="ECO:0008006" key="3">
    <source>
        <dbReference type="Google" id="ProtNLM"/>
    </source>
</evidence>
<feature type="signal peptide" evidence="1">
    <location>
        <begin position="1"/>
        <end position="15"/>
    </location>
</feature>
<dbReference type="AlphaFoldDB" id="A0A2N9IWL7"/>
<dbReference type="EMBL" id="OIVN01006266">
    <property type="protein sequence ID" value="SPD29262.1"/>
    <property type="molecule type" value="Genomic_DNA"/>
</dbReference>
<organism evidence="2">
    <name type="scientific">Fagus sylvatica</name>
    <name type="common">Beechnut</name>
    <dbReference type="NCBI Taxonomy" id="28930"/>
    <lineage>
        <taxon>Eukaryota</taxon>
        <taxon>Viridiplantae</taxon>
        <taxon>Streptophyta</taxon>
        <taxon>Embryophyta</taxon>
        <taxon>Tracheophyta</taxon>
        <taxon>Spermatophyta</taxon>
        <taxon>Magnoliopsida</taxon>
        <taxon>eudicotyledons</taxon>
        <taxon>Gunneridae</taxon>
        <taxon>Pentapetalae</taxon>
        <taxon>rosids</taxon>
        <taxon>fabids</taxon>
        <taxon>Fagales</taxon>
        <taxon>Fagaceae</taxon>
        <taxon>Fagus</taxon>
    </lineage>
</organism>
<evidence type="ECO:0000313" key="2">
    <source>
        <dbReference type="EMBL" id="SPD29262.1"/>
    </source>
</evidence>